<keyword evidence="2" id="KW-0238">DNA-binding</keyword>
<dbReference type="InterPro" id="IPR016032">
    <property type="entry name" value="Sig_transdc_resp-reg_C-effctor"/>
</dbReference>
<feature type="domain" description="HTH luxR-type" evidence="1">
    <location>
        <begin position="313"/>
        <end position="370"/>
    </location>
</feature>
<dbReference type="InterPro" id="IPR036388">
    <property type="entry name" value="WH-like_DNA-bd_sf"/>
</dbReference>
<keyword evidence="3" id="KW-1185">Reference proteome</keyword>
<evidence type="ECO:0000259" key="1">
    <source>
        <dbReference type="SMART" id="SM00421"/>
    </source>
</evidence>
<dbReference type="SUPFAM" id="SSF46894">
    <property type="entry name" value="C-terminal effector domain of the bipartite response regulators"/>
    <property type="match status" value="1"/>
</dbReference>
<sequence>MEESKFPFGDETMPGESLIVPLIEGLLQDPPWRRFLDALRASVGGDYASLVFRPLPLGTPEARVIHLYSGQPSPPPVTRHYRESFYLRDPVPYHEMEEGRSYRLEQLLQHGGADHDAYLTQLLLPSGMNHLRMIRMSDNAGVSGWITVTRRKGEFGTEVDRLLEQLAPYMRAALGSFVTLERERMTAAVACEAVRRMNFGWITLDGEGCVLDADPHGARILQAGDSIARAKDGRLTARDASLRRQLVSAVRDLAINPQARPRAVVLGREPWLDLLLVPSGQRMGTTQAAPAIVGYLHADNWSSADRCDQLAQLFDLAPSEARLALALSRGMSISEAAPELGLTVESARTYSKRIYAKTGARGQADLVRFIHRSVLVIA</sequence>
<gene>
    <name evidence="2" type="ORF">SAMN06296065_103194</name>
</gene>
<comment type="caution">
    <text evidence="2">The sequence shown here is derived from an EMBL/GenBank/DDBJ whole genome shotgun (WGS) entry which is preliminary data.</text>
</comment>
<organism evidence="2 3">
    <name type="scientific">Novosphingobium panipatense</name>
    <dbReference type="NCBI Taxonomy" id="428991"/>
    <lineage>
        <taxon>Bacteria</taxon>
        <taxon>Pseudomonadati</taxon>
        <taxon>Pseudomonadota</taxon>
        <taxon>Alphaproteobacteria</taxon>
        <taxon>Sphingomonadales</taxon>
        <taxon>Sphingomonadaceae</taxon>
        <taxon>Novosphingobium</taxon>
    </lineage>
</organism>
<dbReference type="GO" id="GO:0003677">
    <property type="term" value="F:DNA binding"/>
    <property type="evidence" value="ECO:0007669"/>
    <property type="project" value="UniProtKB-KW"/>
</dbReference>
<dbReference type="Gene3D" id="1.10.10.10">
    <property type="entry name" value="Winged helix-like DNA-binding domain superfamily/Winged helix DNA-binding domain"/>
    <property type="match status" value="1"/>
</dbReference>
<accession>A0ABY1Q9M7</accession>
<evidence type="ECO:0000313" key="2">
    <source>
        <dbReference type="EMBL" id="SMP61120.1"/>
    </source>
</evidence>
<name>A0ABY1Q9M7_9SPHN</name>
<dbReference type="Proteomes" id="UP001157910">
    <property type="component" value="Unassembled WGS sequence"/>
</dbReference>
<reference evidence="2 3" key="1">
    <citation type="submission" date="2017-05" db="EMBL/GenBank/DDBJ databases">
        <authorList>
            <person name="Varghese N."/>
            <person name="Submissions S."/>
        </authorList>
    </citation>
    <scope>NUCLEOTIDE SEQUENCE [LARGE SCALE GENOMIC DNA]</scope>
    <source>
        <strain evidence="2 3">SM16</strain>
    </source>
</reference>
<dbReference type="InterPro" id="IPR000792">
    <property type="entry name" value="Tscrpt_reg_LuxR_C"/>
</dbReference>
<proteinExistence type="predicted"/>
<dbReference type="EMBL" id="FXUI01000003">
    <property type="protein sequence ID" value="SMP61120.1"/>
    <property type="molecule type" value="Genomic_DNA"/>
</dbReference>
<evidence type="ECO:0000313" key="3">
    <source>
        <dbReference type="Proteomes" id="UP001157910"/>
    </source>
</evidence>
<dbReference type="SMART" id="SM00421">
    <property type="entry name" value="HTH_LUXR"/>
    <property type="match status" value="1"/>
</dbReference>
<protein>
    <submittedName>
        <fullName evidence="2">DNA-binding transcriptional regulator, CsgD family</fullName>
    </submittedName>
</protein>